<organism evidence="1 2">
    <name type="scientific">Candidatus Yanofskybacteria bacterium RIFCSPHIGHO2_01_FULL_41_26</name>
    <dbReference type="NCBI Taxonomy" id="1802661"/>
    <lineage>
        <taxon>Bacteria</taxon>
        <taxon>Candidatus Yanofskyibacteriota</taxon>
    </lineage>
</organism>
<evidence type="ECO:0000313" key="2">
    <source>
        <dbReference type="Proteomes" id="UP000176893"/>
    </source>
</evidence>
<dbReference type="Gene3D" id="3.30.590.20">
    <property type="match status" value="1"/>
</dbReference>
<dbReference type="EMBL" id="MGJB01000011">
    <property type="protein sequence ID" value="OGM98656.1"/>
    <property type="molecule type" value="Genomic_DNA"/>
</dbReference>
<dbReference type="GO" id="GO:0004357">
    <property type="term" value="F:glutamate-cysteine ligase activity"/>
    <property type="evidence" value="ECO:0007669"/>
    <property type="project" value="InterPro"/>
</dbReference>
<dbReference type="Pfam" id="PF04107">
    <property type="entry name" value="GCS2"/>
    <property type="match status" value="1"/>
</dbReference>
<dbReference type="Proteomes" id="UP000176893">
    <property type="component" value="Unassembled WGS sequence"/>
</dbReference>
<dbReference type="PANTHER" id="PTHR36510">
    <property type="entry name" value="GLUTAMATE--CYSTEINE LIGASE 2-RELATED"/>
    <property type="match status" value="1"/>
</dbReference>
<name>A0A1F8ECP5_9BACT</name>
<dbReference type="GO" id="GO:0042398">
    <property type="term" value="P:modified amino acid biosynthetic process"/>
    <property type="evidence" value="ECO:0007669"/>
    <property type="project" value="InterPro"/>
</dbReference>
<sequence>MSQLDSNSSPQAEKEMFESFELQVKDLLASRERFVRNHQDLKIGLESEIAIHARLDNTDLVQKRDAIISENSDFTDIELGASQIEIRTPPVDIISSSGLASLTEIYKQRFNSVLQSARKHGVKLLRVGANPFLPTINTPRTDKPKYRLVPDFYNRHRNPSLDTVIGLGPHRVDIGDAAVVSLFQSFQVNLEAKSLEDACDKMNRSLAIVPYLLALSGNARYLNCQDTRIQDSRMMSWEASHDTRVFCDTKFQDLRIISWEKSFDVRPGKTENWQNELRVGLPGRYFRDLADYLERAGTFPFILHNPEAALAISIGMTWLDARTKFIGDSAIVELRLLSTQPTIEEEILLTLLYVGRLYHSQQSKENLMPINMVRENRLSAMLQGIKRPMWFLDKNGNPIKLPTNLGLELEIEKAKIGLNQLGLLPSLDIGVLRSTLENGSPSDRLARALGSKDLISITDMEEALTFCNLERV</sequence>
<proteinExistence type="predicted"/>
<dbReference type="PANTHER" id="PTHR36510:SF1">
    <property type="entry name" value="GLUTAMATE--CYSTEINE LIGASE 2-RELATED"/>
    <property type="match status" value="1"/>
</dbReference>
<dbReference type="AlphaFoldDB" id="A0A1F8ECP5"/>
<accession>A0A1F8ECP5</accession>
<protein>
    <recommendedName>
        <fullName evidence="3">Glutamate--cysteine ligase</fullName>
    </recommendedName>
</protein>
<evidence type="ECO:0000313" key="1">
    <source>
        <dbReference type="EMBL" id="OGM98656.1"/>
    </source>
</evidence>
<dbReference type="SUPFAM" id="SSF55931">
    <property type="entry name" value="Glutamine synthetase/guanido kinase"/>
    <property type="match status" value="1"/>
</dbReference>
<comment type="caution">
    <text evidence="1">The sequence shown here is derived from an EMBL/GenBank/DDBJ whole genome shotgun (WGS) entry which is preliminary data.</text>
</comment>
<dbReference type="InterPro" id="IPR014746">
    <property type="entry name" value="Gln_synth/guanido_kin_cat_dom"/>
</dbReference>
<dbReference type="InterPro" id="IPR006336">
    <property type="entry name" value="GCS2"/>
</dbReference>
<evidence type="ECO:0008006" key="3">
    <source>
        <dbReference type="Google" id="ProtNLM"/>
    </source>
</evidence>
<dbReference type="STRING" id="1802661.A2649_00640"/>
<dbReference type="InterPro" id="IPR050141">
    <property type="entry name" value="GCL_type2/YbdK_subfam"/>
</dbReference>
<gene>
    <name evidence="1" type="ORF">A2649_00640</name>
</gene>
<reference evidence="1 2" key="1">
    <citation type="journal article" date="2016" name="Nat. Commun.">
        <title>Thousands of microbial genomes shed light on interconnected biogeochemical processes in an aquifer system.</title>
        <authorList>
            <person name="Anantharaman K."/>
            <person name="Brown C.T."/>
            <person name="Hug L.A."/>
            <person name="Sharon I."/>
            <person name="Castelle C.J."/>
            <person name="Probst A.J."/>
            <person name="Thomas B.C."/>
            <person name="Singh A."/>
            <person name="Wilkins M.J."/>
            <person name="Karaoz U."/>
            <person name="Brodie E.L."/>
            <person name="Williams K.H."/>
            <person name="Hubbard S.S."/>
            <person name="Banfield J.F."/>
        </authorList>
    </citation>
    <scope>NUCLEOTIDE SEQUENCE [LARGE SCALE GENOMIC DNA]</scope>
</reference>